<reference evidence="2 3" key="1">
    <citation type="submission" date="2014-04" db="EMBL/GenBank/DDBJ databases">
        <title>Genome assembly of Hyalangium minutum DSM 14724.</title>
        <authorList>
            <person name="Sharma G."/>
            <person name="Subramanian S."/>
        </authorList>
    </citation>
    <scope>NUCLEOTIDE SEQUENCE [LARGE SCALE GENOMIC DNA]</scope>
    <source>
        <strain evidence="2 3">DSM 14724</strain>
    </source>
</reference>
<proteinExistence type="predicted"/>
<gene>
    <name evidence="2" type="ORF">DB31_7020</name>
</gene>
<evidence type="ECO:0000313" key="3">
    <source>
        <dbReference type="Proteomes" id="UP000028725"/>
    </source>
</evidence>
<dbReference type="OrthoDB" id="5491150at2"/>
<dbReference type="EMBL" id="JMCB01000005">
    <property type="protein sequence ID" value="KFE69118.1"/>
    <property type="molecule type" value="Genomic_DNA"/>
</dbReference>
<accession>A0A085WN55</accession>
<name>A0A085WN55_9BACT</name>
<sequence>MRLVELLAGLDQETLDRLAHHHLEAGEAENRATVCVNLENVLRSPKYVRETIYNLQPPSFRMLERLLDAEGYSLPLDGLKESVIADTLDLAQRVTNGEILGRDSGLVVYRRVLLEARRNELELDASEAALLGVLRRELKIRQAEHFLIEHHEDFHHFWNTDHAFLGALNGLRSSGLVYSAHGQLRFPEDLVAIARQVLGLEADAAARKRLFERLTGADVSAALEVAALRTSGTKEEKVQRLVDNYVQPTEVLTPVPLATLRDVCRDVELGVGGSKEELVARLVRFFALGYDIRPKPAAPPPPPPEPRHLSTPAFDTLFASFRGQDLSDILSSIDASRVTGSKEQLVQLLRESRFSEISLMMELDSKQLDAALAKHQLKIGGSKREKIQRLLEQFSRPLAERPHE</sequence>
<dbReference type="AlphaFoldDB" id="A0A085WN55"/>
<protein>
    <recommendedName>
        <fullName evidence="1">SAP domain-containing protein</fullName>
    </recommendedName>
</protein>
<dbReference type="InterPro" id="IPR003034">
    <property type="entry name" value="SAP_dom"/>
</dbReference>
<dbReference type="SMART" id="SM00513">
    <property type="entry name" value="SAP"/>
    <property type="match status" value="4"/>
</dbReference>
<comment type="caution">
    <text evidence="2">The sequence shown here is derived from an EMBL/GenBank/DDBJ whole genome shotgun (WGS) entry which is preliminary data.</text>
</comment>
<evidence type="ECO:0000259" key="1">
    <source>
        <dbReference type="PROSITE" id="PS50800"/>
    </source>
</evidence>
<evidence type="ECO:0000313" key="2">
    <source>
        <dbReference type="EMBL" id="KFE69118.1"/>
    </source>
</evidence>
<keyword evidence="3" id="KW-1185">Reference proteome</keyword>
<dbReference type="Proteomes" id="UP000028725">
    <property type="component" value="Unassembled WGS sequence"/>
</dbReference>
<dbReference type="RefSeq" id="WP_044187883.1">
    <property type="nucleotide sequence ID" value="NZ_JMCB01000005.1"/>
</dbReference>
<feature type="domain" description="SAP" evidence="1">
    <location>
        <begin position="252"/>
        <end position="286"/>
    </location>
</feature>
<organism evidence="2 3">
    <name type="scientific">Hyalangium minutum</name>
    <dbReference type="NCBI Taxonomy" id="394096"/>
    <lineage>
        <taxon>Bacteria</taxon>
        <taxon>Pseudomonadati</taxon>
        <taxon>Myxococcota</taxon>
        <taxon>Myxococcia</taxon>
        <taxon>Myxococcales</taxon>
        <taxon>Cystobacterineae</taxon>
        <taxon>Archangiaceae</taxon>
        <taxon>Hyalangium</taxon>
    </lineage>
</organism>
<dbReference type="PROSITE" id="PS50800">
    <property type="entry name" value="SAP"/>
    <property type="match status" value="1"/>
</dbReference>